<evidence type="ECO:0000313" key="2">
    <source>
        <dbReference type="Proteomes" id="UP000015106"/>
    </source>
</evidence>
<reference evidence="2" key="1">
    <citation type="journal article" date="2013" name="Nature">
        <title>Draft genome of the wheat A-genome progenitor Triticum urartu.</title>
        <authorList>
            <person name="Ling H.Q."/>
            <person name="Zhao S."/>
            <person name="Liu D."/>
            <person name="Wang J."/>
            <person name="Sun H."/>
            <person name="Zhang C."/>
            <person name="Fan H."/>
            <person name="Li D."/>
            <person name="Dong L."/>
            <person name="Tao Y."/>
            <person name="Gao C."/>
            <person name="Wu H."/>
            <person name="Li Y."/>
            <person name="Cui Y."/>
            <person name="Guo X."/>
            <person name="Zheng S."/>
            <person name="Wang B."/>
            <person name="Yu K."/>
            <person name="Liang Q."/>
            <person name="Yang W."/>
            <person name="Lou X."/>
            <person name="Chen J."/>
            <person name="Feng M."/>
            <person name="Jian J."/>
            <person name="Zhang X."/>
            <person name="Luo G."/>
            <person name="Jiang Y."/>
            <person name="Liu J."/>
            <person name="Wang Z."/>
            <person name="Sha Y."/>
            <person name="Zhang B."/>
            <person name="Wu H."/>
            <person name="Tang D."/>
            <person name="Shen Q."/>
            <person name="Xue P."/>
            <person name="Zou S."/>
            <person name="Wang X."/>
            <person name="Liu X."/>
            <person name="Wang F."/>
            <person name="Yang Y."/>
            <person name="An X."/>
            <person name="Dong Z."/>
            <person name="Zhang K."/>
            <person name="Zhang X."/>
            <person name="Luo M.C."/>
            <person name="Dvorak J."/>
            <person name="Tong Y."/>
            <person name="Wang J."/>
            <person name="Yang H."/>
            <person name="Li Z."/>
            <person name="Wang D."/>
            <person name="Zhang A."/>
            <person name="Wang J."/>
        </authorList>
    </citation>
    <scope>NUCLEOTIDE SEQUENCE</scope>
    <source>
        <strain evidence="2">cv. G1812</strain>
    </source>
</reference>
<dbReference type="Proteomes" id="UP000015106">
    <property type="component" value="Chromosome 1"/>
</dbReference>
<keyword evidence="2" id="KW-1185">Reference proteome</keyword>
<accession>A0A8R7JUG2</accession>
<dbReference type="AlphaFoldDB" id="A0A8R7JUG2"/>
<reference evidence="1" key="2">
    <citation type="submission" date="2018-03" db="EMBL/GenBank/DDBJ databases">
        <title>The Triticum urartu genome reveals the dynamic nature of wheat genome evolution.</title>
        <authorList>
            <person name="Ling H."/>
            <person name="Ma B."/>
            <person name="Shi X."/>
            <person name="Liu H."/>
            <person name="Dong L."/>
            <person name="Sun H."/>
            <person name="Cao Y."/>
            <person name="Gao Q."/>
            <person name="Zheng S."/>
            <person name="Li Y."/>
            <person name="Yu Y."/>
            <person name="Du H."/>
            <person name="Qi M."/>
            <person name="Li Y."/>
            <person name="Yu H."/>
            <person name="Cui Y."/>
            <person name="Wang N."/>
            <person name="Chen C."/>
            <person name="Wu H."/>
            <person name="Zhao Y."/>
            <person name="Zhang J."/>
            <person name="Li Y."/>
            <person name="Zhou W."/>
            <person name="Zhang B."/>
            <person name="Hu W."/>
            <person name="Eijk M."/>
            <person name="Tang J."/>
            <person name="Witsenboer H."/>
            <person name="Zhao S."/>
            <person name="Li Z."/>
            <person name="Zhang A."/>
            <person name="Wang D."/>
            <person name="Liang C."/>
        </authorList>
    </citation>
    <scope>NUCLEOTIDE SEQUENCE [LARGE SCALE GENOMIC DNA]</scope>
    <source>
        <strain evidence="1">cv. G1812</strain>
    </source>
</reference>
<dbReference type="Gramene" id="TuG1812G0100000149.01.T01">
    <property type="protein sequence ID" value="TuG1812G0100000149.01.T01.cds397714"/>
    <property type="gene ID" value="TuG1812G0100000149.01"/>
</dbReference>
<sequence length="102" mass="11896">MRQLAARRQSFVVGRRRRRRHLHRLSRWERRDAPLIWSCRKEVVVDTKWGHTTPSHNILYLGSLFGNGRINLMALSSMPNGSLVRRRAAPTMTTFLSTQGQQ</sequence>
<evidence type="ECO:0000313" key="1">
    <source>
        <dbReference type="EnsemblPlants" id="TuG1812G0100000149.01.T01.cds397714"/>
    </source>
</evidence>
<name>A0A8R7JUG2_TRIUA</name>
<organism evidence="1 2">
    <name type="scientific">Triticum urartu</name>
    <name type="common">Red wild einkorn</name>
    <name type="synonym">Crithodium urartu</name>
    <dbReference type="NCBI Taxonomy" id="4572"/>
    <lineage>
        <taxon>Eukaryota</taxon>
        <taxon>Viridiplantae</taxon>
        <taxon>Streptophyta</taxon>
        <taxon>Embryophyta</taxon>
        <taxon>Tracheophyta</taxon>
        <taxon>Spermatophyta</taxon>
        <taxon>Magnoliopsida</taxon>
        <taxon>Liliopsida</taxon>
        <taxon>Poales</taxon>
        <taxon>Poaceae</taxon>
        <taxon>BOP clade</taxon>
        <taxon>Pooideae</taxon>
        <taxon>Triticodae</taxon>
        <taxon>Triticeae</taxon>
        <taxon>Triticinae</taxon>
        <taxon>Triticum</taxon>
    </lineage>
</organism>
<proteinExistence type="predicted"/>
<protein>
    <submittedName>
        <fullName evidence="1">Uncharacterized protein</fullName>
    </submittedName>
</protein>
<dbReference type="EnsemblPlants" id="TuG1812G0100000149.01.T01">
    <property type="protein sequence ID" value="TuG1812G0100000149.01.T01.cds397714"/>
    <property type="gene ID" value="TuG1812G0100000149.01"/>
</dbReference>
<reference evidence="1" key="3">
    <citation type="submission" date="2022-06" db="UniProtKB">
        <authorList>
            <consortium name="EnsemblPlants"/>
        </authorList>
    </citation>
    <scope>IDENTIFICATION</scope>
</reference>